<evidence type="ECO:0000313" key="9">
    <source>
        <dbReference type="Proteomes" id="UP000197596"/>
    </source>
</evidence>
<protein>
    <submittedName>
        <fullName evidence="8">Amino acid ABC transporter substrate-binding protein</fullName>
    </submittedName>
    <submittedName>
        <fullName evidence="7">Transporter substrate-binding domain-containing protein</fullName>
    </submittedName>
</protein>
<sequence length="263" mass="28370">MKRRSLLGLISLTAAVACLSSANAFADDLYNTIMARKSIRVAVPTDYPPYGSVGTDMTPRGYDIDMANLIGKKLGVKVELIPVTAPNRIAYLQTNKADITISSLGKTAERAKVVDFSIAYAPFFDAVFGTKKVKATTFEELKGKTISVTRGSMQDQELEQMAPGAQVKRFEDNNSTLSAFLAGQTQMFATGTTVAAALQKMNPNLDMELKVILANAPCYVAMPKGESTLLAKINMVIREARTDGTIDKFSQTWLGAPAGQLPD</sequence>
<dbReference type="PANTHER" id="PTHR35936:SF37">
    <property type="entry name" value="AMINO ACID ABC TRANSPORTER SUBSTRATE-BINDING PROTEIN"/>
    <property type="match status" value="1"/>
</dbReference>
<evidence type="ECO:0000256" key="5">
    <source>
        <dbReference type="SAM" id="SignalP"/>
    </source>
</evidence>
<evidence type="ECO:0000313" key="7">
    <source>
        <dbReference type="EMBL" id="NUU01128.1"/>
    </source>
</evidence>
<organism evidence="8 9">
    <name type="scientific">Herbaspirillum robiniae</name>
    <dbReference type="NCBI Taxonomy" id="2014887"/>
    <lineage>
        <taxon>Bacteria</taxon>
        <taxon>Pseudomonadati</taxon>
        <taxon>Pseudomonadota</taxon>
        <taxon>Betaproteobacteria</taxon>
        <taxon>Burkholderiales</taxon>
        <taxon>Oxalobacteraceae</taxon>
        <taxon>Herbaspirillum</taxon>
    </lineage>
</organism>
<evidence type="ECO:0000313" key="10">
    <source>
        <dbReference type="Proteomes" id="UP000536746"/>
    </source>
</evidence>
<dbReference type="PANTHER" id="PTHR35936">
    <property type="entry name" value="MEMBRANE-BOUND LYTIC MUREIN TRANSGLYCOSYLASE F"/>
    <property type="match status" value="1"/>
</dbReference>
<gene>
    <name evidence="8" type="ORF">CEJ42_05325</name>
    <name evidence="7" type="ORF">HNO84_05930</name>
</gene>
<feature type="domain" description="Solute-binding protein family 3/N-terminal" evidence="6">
    <location>
        <begin position="38"/>
        <end position="257"/>
    </location>
</feature>
<evidence type="ECO:0000256" key="1">
    <source>
        <dbReference type="ARBA" id="ARBA00004196"/>
    </source>
</evidence>
<dbReference type="GO" id="GO:0030313">
    <property type="term" value="C:cell envelope"/>
    <property type="evidence" value="ECO:0007669"/>
    <property type="project" value="UniProtKB-SubCell"/>
</dbReference>
<dbReference type="PROSITE" id="PS51257">
    <property type="entry name" value="PROKAR_LIPOPROTEIN"/>
    <property type="match status" value="1"/>
</dbReference>
<dbReference type="Proteomes" id="UP000197596">
    <property type="component" value="Unassembled WGS sequence"/>
</dbReference>
<keyword evidence="10" id="KW-1185">Reference proteome</keyword>
<dbReference type="Pfam" id="PF00497">
    <property type="entry name" value="SBP_bac_3"/>
    <property type="match status" value="1"/>
</dbReference>
<evidence type="ECO:0000256" key="2">
    <source>
        <dbReference type="ARBA" id="ARBA00010333"/>
    </source>
</evidence>
<keyword evidence="3 5" id="KW-0732">Signal</keyword>
<proteinExistence type="inferred from homology"/>
<dbReference type="PROSITE" id="PS01039">
    <property type="entry name" value="SBP_BACTERIAL_3"/>
    <property type="match status" value="1"/>
</dbReference>
<comment type="subcellular location">
    <subcellularLocation>
        <location evidence="1">Cell envelope</location>
    </subcellularLocation>
</comment>
<dbReference type="InterPro" id="IPR018313">
    <property type="entry name" value="SBP_3_CS"/>
</dbReference>
<feature type="chain" id="PRO_5012444992" evidence="5">
    <location>
        <begin position="27"/>
        <end position="263"/>
    </location>
</feature>
<dbReference type="Gene3D" id="3.40.190.10">
    <property type="entry name" value="Periplasmic binding protein-like II"/>
    <property type="match status" value="2"/>
</dbReference>
<name>A0A246WTS0_9BURK</name>
<comment type="caution">
    <text evidence="8">The sequence shown here is derived from an EMBL/GenBank/DDBJ whole genome shotgun (WGS) entry which is preliminary data.</text>
</comment>
<comment type="similarity">
    <text evidence="2 4">Belongs to the bacterial solute-binding protein 3 family.</text>
</comment>
<dbReference type="CDD" id="cd01072">
    <property type="entry name" value="PBP2_SMa0082_like"/>
    <property type="match status" value="1"/>
</dbReference>
<dbReference type="SUPFAM" id="SSF53850">
    <property type="entry name" value="Periplasmic binding protein-like II"/>
    <property type="match status" value="1"/>
</dbReference>
<feature type="signal peptide" evidence="5">
    <location>
        <begin position="1"/>
        <end position="26"/>
    </location>
</feature>
<reference evidence="8 9" key="1">
    <citation type="submission" date="2017-06" db="EMBL/GenBank/DDBJ databases">
        <title>Herbaspirillum phytohormonus sp. nov., isolated from the root nodule of Robinia pseudoacacia in lead-zinc mine.</title>
        <authorList>
            <person name="Fan M."/>
            <person name="Lin Y."/>
        </authorList>
    </citation>
    <scope>NUCLEOTIDE SEQUENCE [LARGE SCALE GENOMIC DNA]</scope>
    <source>
        <strain evidence="8 9">HZ10</strain>
    </source>
</reference>
<dbReference type="EMBL" id="NJGU01000002">
    <property type="protein sequence ID" value="OWY30377.1"/>
    <property type="molecule type" value="Genomic_DNA"/>
</dbReference>
<evidence type="ECO:0000313" key="8">
    <source>
        <dbReference type="EMBL" id="OWY30377.1"/>
    </source>
</evidence>
<reference evidence="7 10" key="2">
    <citation type="journal article" date="2020" name="Front. Plant Sci.">
        <title>Isolation of Rhizosphere Bacteria That Improve Quality and Water Stress Tolerance in Greenhouse Ornamentals.</title>
        <authorList>
            <person name="Nordstedt N.P."/>
            <person name="Jones M.L."/>
        </authorList>
    </citation>
    <scope>NUCLEOTIDE SEQUENCE [LARGE SCALE GENOMIC DNA]</scope>
    <source>
        <strain evidence="7 10">C6C2</strain>
    </source>
</reference>
<dbReference type="InterPro" id="IPR001638">
    <property type="entry name" value="Solute-binding_3/MltF_N"/>
</dbReference>
<dbReference type="Proteomes" id="UP000536746">
    <property type="component" value="Unassembled WGS sequence"/>
</dbReference>
<dbReference type="OrthoDB" id="5363083at2"/>
<dbReference type="EMBL" id="JABFMT010000004">
    <property type="protein sequence ID" value="NUU01128.1"/>
    <property type="molecule type" value="Genomic_DNA"/>
</dbReference>
<evidence type="ECO:0000256" key="3">
    <source>
        <dbReference type="ARBA" id="ARBA00022729"/>
    </source>
</evidence>
<dbReference type="SMART" id="SM00062">
    <property type="entry name" value="PBPb"/>
    <property type="match status" value="1"/>
</dbReference>
<evidence type="ECO:0000259" key="6">
    <source>
        <dbReference type="SMART" id="SM00062"/>
    </source>
</evidence>
<dbReference type="RefSeq" id="WP_079215780.1">
    <property type="nucleotide sequence ID" value="NZ_CP018845.1"/>
</dbReference>
<evidence type="ECO:0000256" key="4">
    <source>
        <dbReference type="RuleBase" id="RU003744"/>
    </source>
</evidence>
<dbReference type="AlphaFoldDB" id="A0A246WTS0"/>
<accession>A0A246WTS0</accession>